<dbReference type="Pfam" id="PF00583">
    <property type="entry name" value="Acetyltransf_1"/>
    <property type="match status" value="1"/>
</dbReference>
<evidence type="ECO:0000256" key="2">
    <source>
        <dbReference type="ARBA" id="ARBA00023315"/>
    </source>
</evidence>
<comment type="caution">
    <text evidence="4">The sequence shown here is derived from an EMBL/GenBank/DDBJ whole genome shotgun (WGS) entry which is preliminary data.</text>
</comment>
<evidence type="ECO:0000313" key="4">
    <source>
        <dbReference type="EMBL" id="GLK09459.1"/>
    </source>
</evidence>
<dbReference type="SUPFAM" id="SSF55729">
    <property type="entry name" value="Acyl-CoA N-acyltransferases (Nat)"/>
    <property type="match status" value="1"/>
</dbReference>
<dbReference type="PROSITE" id="PS51186">
    <property type="entry name" value="GNAT"/>
    <property type="match status" value="1"/>
</dbReference>
<dbReference type="EMBL" id="BSEV01000005">
    <property type="protein sequence ID" value="GLK09459.1"/>
    <property type="molecule type" value="Genomic_DNA"/>
</dbReference>
<reference evidence="4" key="2">
    <citation type="submission" date="2023-01" db="EMBL/GenBank/DDBJ databases">
        <authorList>
            <person name="Sun Q."/>
            <person name="Evtushenko L."/>
        </authorList>
    </citation>
    <scope>NUCLEOTIDE SEQUENCE</scope>
    <source>
        <strain evidence="4">VKM Ac-2007</strain>
    </source>
</reference>
<evidence type="ECO:0000313" key="5">
    <source>
        <dbReference type="Proteomes" id="UP001143474"/>
    </source>
</evidence>
<evidence type="ECO:0000256" key="1">
    <source>
        <dbReference type="ARBA" id="ARBA00022679"/>
    </source>
</evidence>
<organism evidence="4 5">
    <name type="scientific">Streptosporangium carneum</name>
    <dbReference type="NCBI Taxonomy" id="47481"/>
    <lineage>
        <taxon>Bacteria</taxon>
        <taxon>Bacillati</taxon>
        <taxon>Actinomycetota</taxon>
        <taxon>Actinomycetes</taxon>
        <taxon>Streptosporangiales</taxon>
        <taxon>Streptosporangiaceae</taxon>
        <taxon>Streptosporangium</taxon>
    </lineage>
</organism>
<name>A0A9W6MCH5_9ACTN</name>
<keyword evidence="5" id="KW-1185">Reference proteome</keyword>
<gene>
    <name evidence="4" type="ORF">GCM10017600_28650</name>
</gene>
<accession>A0A9W6MCH5</accession>
<keyword evidence="1" id="KW-0808">Transferase</keyword>
<dbReference type="InterPro" id="IPR016181">
    <property type="entry name" value="Acyl_CoA_acyltransferase"/>
</dbReference>
<protein>
    <recommendedName>
        <fullName evidence="3">N-acetyltransferase domain-containing protein</fullName>
    </recommendedName>
</protein>
<dbReference type="Proteomes" id="UP001143474">
    <property type="component" value="Unassembled WGS sequence"/>
</dbReference>
<dbReference type="CDD" id="cd04301">
    <property type="entry name" value="NAT_SF"/>
    <property type="match status" value="1"/>
</dbReference>
<reference evidence="4" key="1">
    <citation type="journal article" date="2014" name="Int. J. Syst. Evol. Microbiol.">
        <title>Complete genome sequence of Corynebacterium casei LMG S-19264T (=DSM 44701T), isolated from a smear-ripened cheese.</title>
        <authorList>
            <consortium name="US DOE Joint Genome Institute (JGI-PGF)"/>
            <person name="Walter F."/>
            <person name="Albersmeier A."/>
            <person name="Kalinowski J."/>
            <person name="Ruckert C."/>
        </authorList>
    </citation>
    <scope>NUCLEOTIDE SEQUENCE</scope>
    <source>
        <strain evidence="4">VKM Ac-2007</strain>
    </source>
</reference>
<feature type="domain" description="N-acetyltransferase" evidence="3">
    <location>
        <begin position="5"/>
        <end position="169"/>
    </location>
</feature>
<evidence type="ECO:0000259" key="3">
    <source>
        <dbReference type="PROSITE" id="PS51186"/>
    </source>
</evidence>
<proteinExistence type="predicted"/>
<dbReference type="PANTHER" id="PTHR43877">
    <property type="entry name" value="AMINOALKYLPHOSPHONATE N-ACETYLTRANSFERASE-RELATED-RELATED"/>
    <property type="match status" value="1"/>
</dbReference>
<dbReference type="InterPro" id="IPR000182">
    <property type="entry name" value="GNAT_dom"/>
</dbReference>
<dbReference type="GO" id="GO:0016747">
    <property type="term" value="F:acyltransferase activity, transferring groups other than amino-acyl groups"/>
    <property type="evidence" value="ECO:0007669"/>
    <property type="project" value="InterPro"/>
</dbReference>
<sequence>MTRNFTVFPASSGDGDAVGEVHSESWRAAYSGFFSPEFAAEAIAQRRHKWHGVLAESENTALLAALDGRALAFSYFGPSATRPGSAEIFGFYGHPDGWGSGVASLLMASSLRRIREDGFGHVHLWTLRDTPQSRRFYAKSGFTESGVVRDHDYGDGNPLAQVEYELTLP</sequence>
<dbReference type="RefSeq" id="WP_271217919.1">
    <property type="nucleotide sequence ID" value="NZ_BAAAVD010000045.1"/>
</dbReference>
<dbReference type="InterPro" id="IPR050832">
    <property type="entry name" value="Bact_Acetyltransf"/>
</dbReference>
<keyword evidence="2" id="KW-0012">Acyltransferase</keyword>
<dbReference type="Gene3D" id="3.40.630.30">
    <property type="match status" value="1"/>
</dbReference>
<dbReference type="AlphaFoldDB" id="A0A9W6MCH5"/>